<dbReference type="EMBL" id="CP108188">
    <property type="protein sequence ID" value="WTR75001.1"/>
    <property type="molecule type" value="Genomic_DNA"/>
</dbReference>
<evidence type="ECO:0000256" key="1">
    <source>
        <dbReference type="ARBA" id="ARBA00004141"/>
    </source>
</evidence>
<dbReference type="InterPro" id="IPR025201">
    <property type="entry name" value="KdpD_TM"/>
</dbReference>
<evidence type="ECO:0000256" key="5">
    <source>
        <dbReference type="ARBA" id="ARBA00022741"/>
    </source>
</evidence>
<evidence type="ECO:0000256" key="8">
    <source>
        <dbReference type="ARBA" id="ARBA00022989"/>
    </source>
</evidence>
<keyword evidence="7" id="KW-0067">ATP-binding</keyword>
<keyword evidence="8 11" id="KW-1133">Transmembrane helix</keyword>
<proteinExistence type="predicted"/>
<reference evidence="13 14" key="1">
    <citation type="submission" date="2022-10" db="EMBL/GenBank/DDBJ databases">
        <title>The complete genomes of actinobacterial strains from the NBC collection.</title>
        <authorList>
            <person name="Joergensen T.S."/>
            <person name="Alvarez Arevalo M."/>
            <person name="Sterndorff E.B."/>
            <person name="Faurdal D."/>
            <person name="Vuksanovic O."/>
            <person name="Mourched A.-S."/>
            <person name="Charusanti P."/>
            <person name="Shaw S."/>
            <person name="Blin K."/>
            <person name="Weber T."/>
        </authorList>
    </citation>
    <scope>NUCLEOTIDE SEQUENCE [LARGE SCALE GENOMIC DNA]</scope>
    <source>
        <strain evidence="13 14">NBC_00123</strain>
    </source>
</reference>
<name>A0ABZ1LKF7_9ACTN</name>
<feature type="domain" description="Sensor protein KdpD transmembrane" evidence="12">
    <location>
        <begin position="28"/>
        <end position="125"/>
    </location>
</feature>
<dbReference type="RefSeq" id="WP_327159596.1">
    <property type="nucleotide sequence ID" value="NZ_CP108062.1"/>
</dbReference>
<evidence type="ECO:0000256" key="3">
    <source>
        <dbReference type="ARBA" id="ARBA00022679"/>
    </source>
</evidence>
<dbReference type="Pfam" id="PF13493">
    <property type="entry name" value="DUF4118"/>
    <property type="match status" value="1"/>
</dbReference>
<dbReference type="Proteomes" id="UP001622594">
    <property type="component" value="Chromosome"/>
</dbReference>
<gene>
    <name evidence="13" type="ORF">OG814_39915</name>
</gene>
<evidence type="ECO:0000256" key="9">
    <source>
        <dbReference type="ARBA" id="ARBA00023012"/>
    </source>
</evidence>
<evidence type="ECO:0000313" key="13">
    <source>
        <dbReference type="EMBL" id="WTR75001.1"/>
    </source>
</evidence>
<feature type="transmembrane region" description="Helical" evidence="11">
    <location>
        <begin position="53"/>
        <end position="81"/>
    </location>
</feature>
<sequence>MLEWKPISSGMRPVPTPAATPSVWAVTGIAAFVLVTAFNLLDGHGDPTVDLMAICVIVAAVSTGARLTAAPGTALLCWLALNGFATAPIGELTWEAPYDIARLACLLAAATAGTVVARLTHARAAHRRLTP</sequence>
<keyword evidence="4 11" id="KW-0812">Transmembrane</keyword>
<evidence type="ECO:0000256" key="10">
    <source>
        <dbReference type="ARBA" id="ARBA00023136"/>
    </source>
</evidence>
<evidence type="ECO:0000256" key="2">
    <source>
        <dbReference type="ARBA" id="ARBA00022553"/>
    </source>
</evidence>
<organism evidence="13 14">
    <name type="scientific">Streptomyces zaomyceticus</name>
    <dbReference type="NCBI Taxonomy" id="68286"/>
    <lineage>
        <taxon>Bacteria</taxon>
        <taxon>Bacillati</taxon>
        <taxon>Actinomycetota</taxon>
        <taxon>Actinomycetes</taxon>
        <taxon>Kitasatosporales</taxon>
        <taxon>Streptomycetaceae</taxon>
        <taxon>Streptomyces</taxon>
    </lineage>
</organism>
<feature type="transmembrane region" description="Helical" evidence="11">
    <location>
        <begin position="101"/>
        <end position="119"/>
    </location>
</feature>
<evidence type="ECO:0000256" key="7">
    <source>
        <dbReference type="ARBA" id="ARBA00022840"/>
    </source>
</evidence>
<evidence type="ECO:0000313" key="14">
    <source>
        <dbReference type="Proteomes" id="UP001622594"/>
    </source>
</evidence>
<keyword evidence="2" id="KW-0597">Phosphoprotein</keyword>
<accession>A0ABZ1LKF7</accession>
<evidence type="ECO:0000259" key="12">
    <source>
        <dbReference type="Pfam" id="PF13493"/>
    </source>
</evidence>
<keyword evidence="6" id="KW-0418">Kinase</keyword>
<evidence type="ECO:0000256" key="6">
    <source>
        <dbReference type="ARBA" id="ARBA00022777"/>
    </source>
</evidence>
<comment type="subcellular location">
    <subcellularLocation>
        <location evidence="1">Membrane</location>
        <topology evidence="1">Multi-pass membrane protein</topology>
    </subcellularLocation>
</comment>
<evidence type="ECO:0000256" key="11">
    <source>
        <dbReference type="SAM" id="Phobius"/>
    </source>
</evidence>
<keyword evidence="14" id="KW-1185">Reference proteome</keyword>
<keyword evidence="9" id="KW-0902">Two-component regulatory system</keyword>
<evidence type="ECO:0000256" key="4">
    <source>
        <dbReference type="ARBA" id="ARBA00022692"/>
    </source>
</evidence>
<keyword evidence="3" id="KW-0808">Transferase</keyword>
<dbReference type="Gene3D" id="1.20.120.620">
    <property type="entry name" value="Backbone structure of the membrane domain of e. Coli histidine kinase receptor kdpd"/>
    <property type="match status" value="1"/>
</dbReference>
<keyword evidence="5" id="KW-0547">Nucleotide-binding</keyword>
<protein>
    <submittedName>
        <fullName evidence="13">DUF4118 domain-containing protein</fullName>
    </submittedName>
</protein>
<keyword evidence="10 11" id="KW-0472">Membrane</keyword>
<feature type="transmembrane region" description="Helical" evidence="11">
    <location>
        <begin position="22"/>
        <end position="41"/>
    </location>
</feature>
<dbReference type="InterPro" id="IPR038318">
    <property type="entry name" value="KdpD_sf"/>
</dbReference>